<evidence type="ECO:0000313" key="3">
    <source>
        <dbReference type="Proteomes" id="UP000274545"/>
    </source>
</evidence>
<dbReference type="InterPro" id="IPR007466">
    <property type="entry name" value="Peptidyl-Arg-deiminase_porph"/>
</dbReference>
<comment type="caution">
    <text evidence="2">The sequence shown here is derived from an EMBL/GenBank/DDBJ whole genome shotgun (WGS) entry which is preliminary data.</text>
</comment>
<evidence type="ECO:0000313" key="2">
    <source>
        <dbReference type="EMBL" id="RUP78004.1"/>
    </source>
</evidence>
<dbReference type="SUPFAM" id="SSF55909">
    <property type="entry name" value="Pentein"/>
    <property type="match status" value="1"/>
</dbReference>
<dbReference type="Pfam" id="PF04371">
    <property type="entry name" value="PAD_porph"/>
    <property type="match status" value="1"/>
</dbReference>
<dbReference type="GO" id="GO:0009446">
    <property type="term" value="P:putrescine biosynthetic process"/>
    <property type="evidence" value="ECO:0007669"/>
    <property type="project" value="InterPro"/>
</dbReference>
<sequence>MNKLLKTIPQDDEYYMPGELEPHQGCWMVFPERIDNWRKNAEPAQIVYAKVANTIDFLRYPFLLKYYYKI</sequence>
<dbReference type="PANTHER" id="PTHR31377">
    <property type="entry name" value="AGMATINE DEIMINASE-RELATED"/>
    <property type="match status" value="1"/>
</dbReference>
<name>A0A3S0U9B3_9MOLU</name>
<dbReference type="Gene3D" id="3.75.10.10">
    <property type="entry name" value="L-arginine/glycine Amidinotransferase, Chain A"/>
    <property type="match status" value="1"/>
</dbReference>
<reference evidence="2 3" key="1">
    <citation type="journal article" date="2019" name="Genome Biol. Evol.">
        <title>Toxin and genome evolution in a Drosophila defensive symbiosis.</title>
        <authorList>
            <person name="Ballinger M.J."/>
            <person name="Gawryluk R.M."/>
            <person name="Perlman S.J."/>
        </authorList>
    </citation>
    <scope>NUCLEOTIDE SEQUENCE [LARGE SCALE GENOMIC DNA]</scope>
    <source>
        <strain evidence="3">sNeo</strain>
    </source>
</reference>
<gene>
    <name evidence="2" type="ORF">D6D54_00465</name>
</gene>
<protein>
    <submittedName>
        <fullName evidence="2">Uncharacterized protein</fullName>
    </submittedName>
</protein>
<proteinExistence type="predicted"/>
<evidence type="ECO:0000256" key="1">
    <source>
        <dbReference type="ARBA" id="ARBA00022801"/>
    </source>
</evidence>
<dbReference type="RefSeq" id="WP_127092342.1">
    <property type="nucleotide sequence ID" value="NZ_RAHC01000001.1"/>
</dbReference>
<dbReference type="AlphaFoldDB" id="A0A3S0U9B3"/>
<organism evidence="2 3">
    <name type="scientific">Spiroplasma poulsonii</name>
    <dbReference type="NCBI Taxonomy" id="2138"/>
    <lineage>
        <taxon>Bacteria</taxon>
        <taxon>Bacillati</taxon>
        <taxon>Mycoplasmatota</taxon>
        <taxon>Mollicutes</taxon>
        <taxon>Entomoplasmatales</taxon>
        <taxon>Spiroplasmataceae</taxon>
        <taxon>Spiroplasma</taxon>
    </lineage>
</organism>
<accession>A0A3S0U9B3</accession>
<dbReference type="Proteomes" id="UP000274545">
    <property type="component" value="Unassembled WGS sequence"/>
</dbReference>
<dbReference type="EMBL" id="RAHC01000001">
    <property type="protein sequence ID" value="RUP78004.1"/>
    <property type="molecule type" value="Genomic_DNA"/>
</dbReference>
<dbReference type="GO" id="GO:0004668">
    <property type="term" value="F:protein-arginine deiminase activity"/>
    <property type="evidence" value="ECO:0007669"/>
    <property type="project" value="InterPro"/>
</dbReference>
<keyword evidence="1" id="KW-0378">Hydrolase</keyword>
<dbReference type="PANTHER" id="PTHR31377:SF0">
    <property type="entry name" value="AGMATINE DEIMINASE-RELATED"/>
    <property type="match status" value="1"/>
</dbReference>
<dbReference type="GO" id="GO:0047632">
    <property type="term" value="F:agmatine deiminase activity"/>
    <property type="evidence" value="ECO:0007669"/>
    <property type="project" value="TreeGrafter"/>
</dbReference>